<keyword evidence="4" id="KW-0378">Hydrolase</keyword>
<feature type="region of interest" description="Disordered" evidence="2">
    <location>
        <begin position="125"/>
        <end position="339"/>
    </location>
</feature>
<evidence type="ECO:0000259" key="3">
    <source>
        <dbReference type="PROSITE" id="PS50235"/>
    </source>
</evidence>
<feature type="compositionally biased region" description="Low complexity" evidence="2">
    <location>
        <begin position="127"/>
        <end position="136"/>
    </location>
</feature>
<dbReference type="EMBL" id="DF236991">
    <property type="protein sequence ID" value="GAQ79937.1"/>
    <property type="molecule type" value="Genomic_DNA"/>
</dbReference>
<feature type="compositionally biased region" description="Low complexity" evidence="2">
    <location>
        <begin position="46"/>
        <end position="58"/>
    </location>
</feature>
<dbReference type="STRING" id="105231.A0A1Y1HTR9"/>
<dbReference type="InterPro" id="IPR050185">
    <property type="entry name" value="Ub_carboxyl-term_hydrolase"/>
</dbReference>
<dbReference type="GO" id="GO:0006508">
    <property type="term" value="P:proteolysis"/>
    <property type="evidence" value="ECO:0007669"/>
    <property type="project" value="UniProtKB-KW"/>
</dbReference>
<dbReference type="CDD" id="cd02674">
    <property type="entry name" value="Peptidase_C19R"/>
    <property type="match status" value="1"/>
</dbReference>
<dbReference type="GO" id="GO:0004843">
    <property type="term" value="F:cysteine-type deubiquitinase activity"/>
    <property type="evidence" value="ECO:0007669"/>
    <property type="project" value="InterPro"/>
</dbReference>
<keyword evidence="5" id="KW-1185">Reference proteome</keyword>
<evidence type="ECO:0000313" key="5">
    <source>
        <dbReference type="Proteomes" id="UP000054558"/>
    </source>
</evidence>
<evidence type="ECO:0000256" key="2">
    <source>
        <dbReference type="SAM" id="MobiDB-lite"/>
    </source>
</evidence>
<feature type="compositionally biased region" description="Low complexity" evidence="2">
    <location>
        <begin position="468"/>
        <end position="486"/>
    </location>
</feature>
<dbReference type="PANTHER" id="PTHR21646:SF23">
    <property type="entry name" value="UBIQUITIN CARBOXYL-TERMINAL HYDROLASE USP2"/>
    <property type="match status" value="1"/>
</dbReference>
<dbReference type="Proteomes" id="UP000054558">
    <property type="component" value="Unassembled WGS sequence"/>
</dbReference>
<protein>
    <submittedName>
        <fullName evidence="4">Ubiquitin-specific protease</fullName>
    </submittedName>
</protein>
<feature type="domain" description="USP" evidence="3">
    <location>
        <begin position="727"/>
        <end position="1090"/>
    </location>
</feature>
<accession>A0A1Y1HTR9</accession>
<name>A0A1Y1HTR9_KLENI</name>
<sequence>MPPLSDSCPSEVSRKPSPARVPGRAKLSMTSNEPRSGPGRSGLTYPQSPSSNSRRQSPARTRPLTSNIGGRDSAFEGLGFGVPDAGDAGIRVLDGGKSQRAKSPYAARNYQSSGSPYLVKVYDVTPSQRSASSKGRSASRERAARMSTGKVSGVSEPHRMVGGKVTASEPTSPTAPASSSSVRGTTAMRKTAEKTAEGKGHSAYLERLSGEFAESTKRQAGDPFFSDSSAHRIGLEKGARGASIDRLGSVQTAGRSLAQGRSEVDNRGSTQYTVGVDNPGFAQDSFSGGNKLSVHQRFKQQREEALSGQHAGTSALGSQRDKRSGAEKQGLSGSRQLDVSFEPSASTSFGAAAASRAQLRKQSGLDDFAEISVRVEELLRVSRSHGADVSPHGSVPLGVPRSVGQAHADVSPGSSYSLSSASLKRPAHGASLRQGKESEGVKLAENQVEIAGRGLGKGFVDSSPLKRGASAGSSAAEPEFPPSSSAQGWETGIWRSEGGMKLLQEASADPDERTDRSRGGLTAERGSAVSNRGATSGLGRSPRSDVCTDVISDGDDISRGTPQRTLLTPPLEEERSRSRFEGNPSPKGKELTLDDVALSSSSESESGSEEEEFNPPAGGRRSRGNVTGTRGSVSSRSRGDVSSDVSTSPDRNRIRSPDTYGSNSPDSSLSPDSLLGPSRGDRFSSVPKLHHNGGVDFRIGAQPDTPPRRKSAKIVPISDTCIARPTVGLRNLGNTCFLNSILQCLISTPPLSVALVTLQDPALQQAVDSENVAGRVLSGGSNGSRPRLVGPLVRLLRGMTEARSGSSVNPQEFLTRLERWAPQFADGDQHDSQEALRIIMEALDMDCSRVRAQPLYRELASTGAPPEKLARDAWSYHRSRHDSVIQDIFSGQLQSTVECLDCGLQSHCFDPFLDLSLPLPKAKNASDSGAWFSPGRSVTLAQCLAAFTTEEELEEDHHCERCKAAKPATKKLTVFQLPRVLVLHIKRISGARFSLFSKDSTTVDFPREGLDMRPSLSEDAPPSQTADATYDLLAVSNHSGSMTGGHYTAYCKETASQGATWHCYNDSSVLEMSSSQVVTSSAYVLFYHKRQVSQ</sequence>
<evidence type="ECO:0000313" key="4">
    <source>
        <dbReference type="EMBL" id="GAQ79937.1"/>
    </source>
</evidence>
<reference evidence="4 5" key="1">
    <citation type="journal article" date="2014" name="Nat. Commun.">
        <title>Klebsormidium flaccidum genome reveals primary factors for plant terrestrial adaptation.</title>
        <authorList>
            <person name="Hori K."/>
            <person name="Maruyama F."/>
            <person name="Fujisawa T."/>
            <person name="Togashi T."/>
            <person name="Yamamoto N."/>
            <person name="Seo M."/>
            <person name="Sato S."/>
            <person name="Yamada T."/>
            <person name="Mori H."/>
            <person name="Tajima N."/>
            <person name="Moriyama T."/>
            <person name="Ikeuchi M."/>
            <person name="Watanabe M."/>
            <person name="Wada H."/>
            <person name="Kobayashi K."/>
            <person name="Saito M."/>
            <person name="Masuda T."/>
            <person name="Sasaki-Sekimoto Y."/>
            <person name="Mashiguchi K."/>
            <person name="Awai K."/>
            <person name="Shimojima M."/>
            <person name="Masuda S."/>
            <person name="Iwai M."/>
            <person name="Nobusawa T."/>
            <person name="Narise T."/>
            <person name="Kondo S."/>
            <person name="Saito H."/>
            <person name="Sato R."/>
            <person name="Murakawa M."/>
            <person name="Ihara Y."/>
            <person name="Oshima-Yamada Y."/>
            <person name="Ohtaka K."/>
            <person name="Satoh M."/>
            <person name="Sonobe K."/>
            <person name="Ishii M."/>
            <person name="Ohtani R."/>
            <person name="Kanamori-Sato M."/>
            <person name="Honoki R."/>
            <person name="Miyazaki D."/>
            <person name="Mochizuki H."/>
            <person name="Umetsu J."/>
            <person name="Higashi K."/>
            <person name="Shibata D."/>
            <person name="Kamiya Y."/>
            <person name="Sato N."/>
            <person name="Nakamura Y."/>
            <person name="Tabata S."/>
            <person name="Ida S."/>
            <person name="Kurokawa K."/>
            <person name="Ohta H."/>
        </authorList>
    </citation>
    <scope>NUCLEOTIDE SEQUENCE [LARGE SCALE GENOMIC DNA]</scope>
    <source>
        <strain evidence="4 5">NIES-2285</strain>
    </source>
</reference>
<dbReference type="InterPro" id="IPR038765">
    <property type="entry name" value="Papain-like_cys_pep_sf"/>
</dbReference>
<dbReference type="OMA" id="CFANTIF"/>
<feature type="compositionally biased region" description="Low complexity" evidence="2">
    <location>
        <begin position="411"/>
        <end position="422"/>
    </location>
</feature>
<organism evidence="4 5">
    <name type="scientific">Klebsormidium nitens</name>
    <name type="common">Green alga</name>
    <name type="synonym">Ulothrix nitens</name>
    <dbReference type="NCBI Taxonomy" id="105231"/>
    <lineage>
        <taxon>Eukaryota</taxon>
        <taxon>Viridiplantae</taxon>
        <taxon>Streptophyta</taxon>
        <taxon>Klebsormidiophyceae</taxon>
        <taxon>Klebsormidiales</taxon>
        <taxon>Klebsormidiaceae</taxon>
        <taxon>Klebsormidium</taxon>
    </lineage>
</organism>
<feature type="compositionally biased region" description="Basic and acidic residues" evidence="2">
    <location>
        <begin position="229"/>
        <end position="239"/>
    </location>
</feature>
<keyword evidence="4" id="KW-0645">Protease</keyword>
<proteinExistence type="inferred from homology"/>
<feature type="region of interest" description="Disordered" evidence="2">
    <location>
        <begin position="1"/>
        <end position="112"/>
    </location>
</feature>
<dbReference type="PROSITE" id="PS00973">
    <property type="entry name" value="USP_2"/>
    <property type="match status" value="1"/>
</dbReference>
<dbReference type="Pfam" id="PF00443">
    <property type="entry name" value="UCH"/>
    <property type="match status" value="1"/>
</dbReference>
<dbReference type="OrthoDB" id="1926517at2759"/>
<comment type="similarity">
    <text evidence="1">Belongs to the peptidase C19 family.</text>
</comment>
<dbReference type="InterPro" id="IPR018200">
    <property type="entry name" value="USP_CS"/>
</dbReference>
<dbReference type="PROSITE" id="PS00972">
    <property type="entry name" value="USP_1"/>
    <property type="match status" value="1"/>
</dbReference>
<gene>
    <name evidence="4" type="ORF">KFL_000420090</name>
</gene>
<feature type="compositionally biased region" description="Basic and acidic residues" evidence="2">
    <location>
        <begin position="190"/>
        <end position="200"/>
    </location>
</feature>
<feature type="compositionally biased region" description="Low complexity" evidence="2">
    <location>
        <begin position="627"/>
        <end position="648"/>
    </location>
</feature>
<feature type="region of interest" description="Disordered" evidence="2">
    <location>
        <begin position="382"/>
        <end position="712"/>
    </location>
</feature>
<dbReference type="Gene3D" id="3.90.70.10">
    <property type="entry name" value="Cysteine proteinases"/>
    <property type="match status" value="1"/>
</dbReference>
<evidence type="ECO:0000256" key="1">
    <source>
        <dbReference type="ARBA" id="ARBA00009085"/>
    </source>
</evidence>
<dbReference type="GO" id="GO:0016579">
    <property type="term" value="P:protein deubiquitination"/>
    <property type="evidence" value="ECO:0007669"/>
    <property type="project" value="InterPro"/>
</dbReference>
<dbReference type="PANTHER" id="PTHR21646">
    <property type="entry name" value="UBIQUITIN CARBOXYL-TERMINAL HYDROLASE"/>
    <property type="match status" value="1"/>
</dbReference>
<feature type="compositionally biased region" description="Low complexity" evidence="2">
    <location>
        <begin position="661"/>
        <end position="678"/>
    </location>
</feature>
<dbReference type="PROSITE" id="PS50235">
    <property type="entry name" value="USP_3"/>
    <property type="match status" value="1"/>
</dbReference>
<dbReference type="SUPFAM" id="SSF54001">
    <property type="entry name" value="Cysteine proteinases"/>
    <property type="match status" value="1"/>
</dbReference>
<dbReference type="InterPro" id="IPR028889">
    <property type="entry name" value="USP"/>
</dbReference>
<dbReference type="InterPro" id="IPR001394">
    <property type="entry name" value="Peptidase_C19_UCH"/>
</dbReference>
<dbReference type="AlphaFoldDB" id="A0A1Y1HTR9"/>
<feature type="compositionally biased region" description="Low complexity" evidence="2">
    <location>
        <begin position="166"/>
        <end position="181"/>
    </location>
</feature>